<proteinExistence type="predicted"/>
<organism evidence="2 3">
    <name type="scientific">Eumeta variegata</name>
    <name type="common">Bagworm moth</name>
    <name type="synonym">Eumeta japonica</name>
    <dbReference type="NCBI Taxonomy" id="151549"/>
    <lineage>
        <taxon>Eukaryota</taxon>
        <taxon>Metazoa</taxon>
        <taxon>Ecdysozoa</taxon>
        <taxon>Arthropoda</taxon>
        <taxon>Hexapoda</taxon>
        <taxon>Insecta</taxon>
        <taxon>Pterygota</taxon>
        <taxon>Neoptera</taxon>
        <taxon>Endopterygota</taxon>
        <taxon>Lepidoptera</taxon>
        <taxon>Glossata</taxon>
        <taxon>Ditrysia</taxon>
        <taxon>Tineoidea</taxon>
        <taxon>Psychidae</taxon>
        <taxon>Oiketicinae</taxon>
        <taxon>Eumeta</taxon>
    </lineage>
</organism>
<gene>
    <name evidence="2" type="ORF">EVAR_43983_1</name>
</gene>
<protein>
    <submittedName>
        <fullName evidence="2">Uncharacterized protein</fullName>
    </submittedName>
</protein>
<evidence type="ECO:0000313" key="2">
    <source>
        <dbReference type="EMBL" id="GBP61513.1"/>
    </source>
</evidence>
<accession>A0A4C1XEA1</accession>
<sequence length="102" mass="11888">MCSVRCTRHSSFGVRAPAPLTRGTGRRFECRRTHDRVNCNSTRSRFPREAADGRKTQARGPSRRSRGSVKCFKFKSLQIDASVRDPSTERLRQKREHYNEQY</sequence>
<reference evidence="2 3" key="1">
    <citation type="journal article" date="2019" name="Commun. Biol.">
        <title>The bagworm genome reveals a unique fibroin gene that provides high tensile strength.</title>
        <authorList>
            <person name="Kono N."/>
            <person name="Nakamura H."/>
            <person name="Ohtoshi R."/>
            <person name="Tomita M."/>
            <person name="Numata K."/>
            <person name="Arakawa K."/>
        </authorList>
    </citation>
    <scope>NUCLEOTIDE SEQUENCE [LARGE SCALE GENOMIC DNA]</scope>
</reference>
<dbReference type="AlphaFoldDB" id="A0A4C1XEA1"/>
<evidence type="ECO:0000256" key="1">
    <source>
        <dbReference type="SAM" id="MobiDB-lite"/>
    </source>
</evidence>
<dbReference type="EMBL" id="BGZK01000816">
    <property type="protein sequence ID" value="GBP61513.1"/>
    <property type="molecule type" value="Genomic_DNA"/>
</dbReference>
<keyword evidence="3" id="KW-1185">Reference proteome</keyword>
<comment type="caution">
    <text evidence="2">The sequence shown here is derived from an EMBL/GenBank/DDBJ whole genome shotgun (WGS) entry which is preliminary data.</text>
</comment>
<feature type="compositionally biased region" description="Basic and acidic residues" evidence="1">
    <location>
        <begin position="46"/>
        <end position="55"/>
    </location>
</feature>
<feature type="region of interest" description="Disordered" evidence="1">
    <location>
        <begin position="82"/>
        <end position="102"/>
    </location>
</feature>
<evidence type="ECO:0000313" key="3">
    <source>
        <dbReference type="Proteomes" id="UP000299102"/>
    </source>
</evidence>
<dbReference type="Proteomes" id="UP000299102">
    <property type="component" value="Unassembled WGS sequence"/>
</dbReference>
<feature type="region of interest" description="Disordered" evidence="1">
    <location>
        <begin position="41"/>
        <end position="68"/>
    </location>
</feature>
<name>A0A4C1XEA1_EUMVA</name>